<dbReference type="AlphaFoldDB" id="F4H008"/>
<organism evidence="2 3">
    <name type="scientific">Cellulomonas fimi (strain ATCC 484 / DSM 20113 / JCM 1341 / CCUG 24087 / LMG 16345 / NBRC 15513 / NCIMB 8980 / NCTC 7547 / NRS-133)</name>
    <dbReference type="NCBI Taxonomy" id="590998"/>
    <lineage>
        <taxon>Bacteria</taxon>
        <taxon>Bacillati</taxon>
        <taxon>Actinomycetota</taxon>
        <taxon>Actinomycetes</taxon>
        <taxon>Micrococcales</taxon>
        <taxon>Cellulomonadaceae</taxon>
        <taxon>Cellulomonas</taxon>
    </lineage>
</organism>
<dbReference type="InterPro" id="IPR021417">
    <property type="entry name" value="DUF3060"/>
</dbReference>
<reference evidence="2 3" key="1">
    <citation type="submission" date="2011-04" db="EMBL/GenBank/DDBJ databases">
        <title>Complete sequence of Cellulomonas fimi ATCC 484.</title>
        <authorList>
            <consortium name="US DOE Joint Genome Institute"/>
            <person name="Lucas S."/>
            <person name="Han J."/>
            <person name="Lapidus A."/>
            <person name="Cheng J.-F."/>
            <person name="Goodwin L."/>
            <person name="Pitluck S."/>
            <person name="Peters L."/>
            <person name="Chertkov O."/>
            <person name="Detter J.C."/>
            <person name="Han C."/>
            <person name="Tapia R."/>
            <person name="Land M."/>
            <person name="Hauser L."/>
            <person name="Kyrpides N."/>
            <person name="Ivanova N."/>
            <person name="Ovchinnikova G."/>
            <person name="Pagani I."/>
            <person name="Mead D."/>
            <person name="Brumm P."/>
            <person name="Woyke T."/>
        </authorList>
    </citation>
    <scope>NUCLEOTIDE SEQUENCE [LARGE SCALE GENOMIC DNA]</scope>
    <source>
        <strain evidence="3">ATCC 484 / DSM 20113 / JCM 1341 / NBRC 15513 / NCIMB 8980 / NCTC 7547</strain>
    </source>
</reference>
<sequence>MLGVALAATLCGCSAEIVRDDDPAGAADGGGQSDMRRPPSDAGTTDDGSAPDDGTPAATGQGGDGHPAPPDDETLDRAGLAAEATQHVTCGGGDLVLTSVGTAVAVDDACATLTVAASDAAVVAGEVERLVVAGAGVRVVVARAGSVQIDAADVRVAWEDGTPQVDDHGAANVYGPVGTVGLDGGAS</sequence>
<dbReference type="STRING" id="590998.Celf_0790"/>
<evidence type="ECO:0000313" key="2">
    <source>
        <dbReference type="EMBL" id="AEE44930.1"/>
    </source>
</evidence>
<evidence type="ECO:0000313" key="3">
    <source>
        <dbReference type="Proteomes" id="UP000008460"/>
    </source>
</evidence>
<evidence type="ECO:0008006" key="4">
    <source>
        <dbReference type="Google" id="ProtNLM"/>
    </source>
</evidence>
<dbReference type="eggNOG" id="ENOG5033NYY">
    <property type="taxonomic scope" value="Bacteria"/>
</dbReference>
<dbReference type="Proteomes" id="UP000008460">
    <property type="component" value="Chromosome"/>
</dbReference>
<dbReference type="KEGG" id="cfi:Celf_0790"/>
<feature type="region of interest" description="Disordered" evidence="1">
    <location>
        <begin position="19"/>
        <end position="75"/>
    </location>
</feature>
<dbReference type="HOGENOM" id="CLU_1445236_0_0_11"/>
<keyword evidence="3" id="KW-1185">Reference proteome</keyword>
<protein>
    <recommendedName>
        <fullName evidence="4">DUF3060 domain-containing protein</fullName>
    </recommendedName>
</protein>
<dbReference type="Pfam" id="PF11259">
    <property type="entry name" value="DUF3060"/>
    <property type="match status" value="1"/>
</dbReference>
<gene>
    <name evidence="2" type="ordered locus">Celf_0790</name>
</gene>
<dbReference type="EMBL" id="CP002666">
    <property type="protein sequence ID" value="AEE44930.1"/>
    <property type="molecule type" value="Genomic_DNA"/>
</dbReference>
<evidence type="ECO:0000256" key="1">
    <source>
        <dbReference type="SAM" id="MobiDB-lite"/>
    </source>
</evidence>
<accession>F4H008</accession>
<proteinExistence type="predicted"/>
<name>F4H008_CELFA</name>